<reference evidence="8 10" key="1">
    <citation type="journal article" date="2011" name="J. Bacteriol.">
        <title>Draft genome sequence of the thermoalkaliphilic Caldalkalibacillus thermarum strain TA2.A1.</title>
        <authorList>
            <person name="Kalamorz F."/>
            <person name="Keis S."/>
            <person name="McMillan D.G."/>
            <person name="Olsson K."/>
            <person name="Stanton J.A."/>
            <person name="Stockwell P."/>
            <person name="Black M.A."/>
            <person name="Klingeman D.M."/>
            <person name="Land M.L."/>
            <person name="Han C.S."/>
            <person name="Martin S.L."/>
            <person name="Becher S.A."/>
            <person name="Peddie C.J."/>
            <person name="Morgan H.W."/>
            <person name="Matthies D."/>
            <person name="Preiss L."/>
            <person name="Meier T."/>
            <person name="Brown S.D."/>
            <person name="Cook G.M."/>
        </authorList>
    </citation>
    <scope>NUCLEOTIDE SEQUENCE [LARGE SCALE GENOMIC DNA]</scope>
    <source>
        <strain evidence="8 10">TA2.A1</strain>
    </source>
</reference>
<evidence type="ECO:0000313" key="11">
    <source>
        <dbReference type="Proteomes" id="UP000825179"/>
    </source>
</evidence>
<evidence type="ECO:0000256" key="7">
    <source>
        <dbReference type="SAM" id="Phobius"/>
    </source>
</evidence>
<dbReference type="PANTHER" id="PTHR33452:SF1">
    <property type="entry name" value="INNER MEMBRANE PROTEIN YPHA-RELATED"/>
    <property type="match status" value="1"/>
</dbReference>
<reference evidence="9" key="3">
    <citation type="submission" date="2021-08" db="EMBL/GenBank/DDBJ databases">
        <authorList>
            <person name="de Jong S."/>
            <person name="van den Broek M."/>
            <person name="Merkel A."/>
            <person name="de la Torre Cortes P."/>
            <person name="Kalamorz F."/>
            <person name="Cook G."/>
            <person name="van Loosdrecht M."/>
            <person name="McMillan D."/>
        </authorList>
    </citation>
    <scope>NUCLEOTIDE SEQUENCE</scope>
    <source>
        <strain evidence="9">TA2.A1</strain>
    </source>
</reference>
<evidence type="ECO:0000313" key="10">
    <source>
        <dbReference type="Proteomes" id="UP000010716"/>
    </source>
</evidence>
<dbReference type="InterPro" id="IPR032808">
    <property type="entry name" value="DoxX"/>
</dbReference>
<dbReference type="Proteomes" id="UP000825179">
    <property type="component" value="Chromosome"/>
</dbReference>
<keyword evidence="6 7" id="KW-0472">Membrane</keyword>
<evidence type="ECO:0000256" key="6">
    <source>
        <dbReference type="ARBA" id="ARBA00023136"/>
    </source>
</evidence>
<name>F5L380_CALTT</name>
<reference evidence="9 11" key="2">
    <citation type="journal article" date="2020" name="Extremophiles">
        <title>Genomic analysis of Caldalkalibacillus thermarum TA2.A1 reveals aerobic alkaliphilic metabolism and evolutionary hallmarks linking alkaliphilic bacteria and plant life.</title>
        <authorList>
            <person name="de Jong S.I."/>
            <person name="van den Broek M.A."/>
            <person name="Merkel A.Y."/>
            <person name="de la Torre Cortes P."/>
            <person name="Kalamorz F."/>
            <person name="Cook G.M."/>
            <person name="van Loosdrecht M.C.M."/>
            <person name="McMillan D.G.G."/>
        </authorList>
    </citation>
    <scope>NUCLEOTIDE SEQUENCE [LARGE SCALE GENOMIC DNA]</scope>
    <source>
        <strain evidence="9 11">TA2.A1</strain>
    </source>
</reference>
<feature type="transmembrane region" description="Helical" evidence="7">
    <location>
        <begin position="72"/>
        <end position="94"/>
    </location>
</feature>
<dbReference type="Proteomes" id="UP000010716">
    <property type="component" value="Unassembled WGS sequence"/>
</dbReference>
<feature type="transmembrane region" description="Helical" evidence="7">
    <location>
        <begin position="7"/>
        <end position="26"/>
    </location>
</feature>
<dbReference type="KEGG" id="cthu:HUR95_08605"/>
<keyword evidence="4 7" id="KW-0812">Transmembrane</keyword>
<keyword evidence="3" id="KW-1003">Cell membrane</keyword>
<dbReference type="OrthoDB" id="886570at2"/>
<dbReference type="AlphaFoldDB" id="F5L380"/>
<dbReference type="RefSeq" id="WP_007502271.1">
    <property type="nucleotide sequence ID" value="NZ_AFCE01000031.1"/>
</dbReference>
<proteinExistence type="inferred from homology"/>
<feature type="transmembrane region" description="Helical" evidence="7">
    <location>
        <begin position="38"/>
        <end position="65"/>
    </location>
</feature>
<organism evidence="8 10">
    <name type="scientific">Caldalkalibacillus thermarum (strain TA2.A1)</name>
    <dbReference type="NCBI Taxonomy" id="986075"/>
    <lineage>
        <taxon>Bacteria</taxon>
        <taxon>Bacillati</taxon>
        <taxon>Bacillota</taxon>
        <taxon>Bacilli</taxon>
        <taxon>Bacillales</taxon>
        <taxon>Bacillaceae</taxon>
        <taxon>Caldalkalibacillus</taxon>
    </lineage>
</organism>
<sequence>MSKRYEWSLLILRVVLGLSFFVHGLVKFQSGLSNIAGWFSSIGLPGFLAYVVAIVELAGGIAMILGIGTRVVAFLFAFIMIGAIFTVKISAGFLGNEQMAGYELDLAFLAMSVALLISGSRLYALDQLFQSRNDQV</sequence>
<gene>
    <name evidence="8" type="ORF">CathTA2_0242</name>
    <name evidence="9" type="ORF">HUR95_08605</name>
</gene>
<dbReference type="EMBL" id="CP082237">
    <property type="protein sequence ID" value="QZT32482.1"/>
    <property type="molecule type" value="Genomic_DNA"/>
</dbReference>
<evidence type="ECO:0000256" key="5">
    <source>
        <dbReference type="ARBA" id="ARBA00022989"/>
    </source>
</evidence>
<evidence type="ECO:0000256" key="3">
    <source>
        <dbReference type="ARBA" id="ARBA00022475"/>
    </source>
</evidence>
<evidence type="ECO:0000256" key="1">
    <source>
        <dbReference type="ARBA" id="ARBA00004651"/>
    </source>
</evidence>
<comment type="similarity">
    <text evidence="2">Belongs to the DoxX family.</text>
</comment>
<evidence type="ECO:0000313" key="8">
    <source>
        <dbReference type="EMBL" id="EGL84197.1"/>
    </source>
</evidence>
<evidence type="ECO:0000256" key="2">
    <source>
        <dbReference type="ARBA" id="ARBA00006679"/>
    </source>
</evidence>
<dbReference type="PANTHER" id="PTHR33452">
    <property type="entry name" value="OXIDOREDUCTASE CATD-RELATED"/>
    <property type="match status" value="1"/>
</dbReference>
<accession>F5L380</accession>
<evidence type="ECO:0000313" key="9">
    <source>
        <dbReference type="EMBL" id="QZT32482.1"/>
    </source>
</evidence>
<feature type="transmembrane region" description="Helical" evidence="7">
    <location>
        <begin position="106"/>
        <end position="124"/>
    </location>
</feature>
<keyword evidence="5 7" id="KW-1133">Transmembrane helix</keyword>
<evidence type="ECO:0000256" key="4">
    <source>
        <dbReference type="ARBA" id="ARBA00022692"/>
    </source>
</evidence>
<keyword evidence="11" id="KW-1185">Reference proteome</keyword>
<dbReference type="GO" id="GO:0005886">
    <property type="term" value="C:plasma membrane"/>
    <property type="evidence" value="ECO:0007669"/>
    <property type="project" value="UniProtKB-SubCell"/>
</dbReference>
<protein>
    <submittedName>
        <fullName evidence="8">DoxX family protein</fullName>
    </submittedName>
</protein>
<comment type="subcellular location">
    <subcellularLocation>
        <location evidence="1">Cell membrane</location>
        <topology evidence="1">Multi-pass membrane protein</topology>
    </subcellularLocation>
</comment>
<dbReference type="InterPro" id="IPR051907">
    <property type="entry name" value="DoxX-like_oxidoreductase"/>
</dbReference>
<dbReference type="eggNOG" id="COG2259">
    <property type="taxonomic scope" value="Bacteria"/>
</dbReference>
<dbReference type="EMBL" id="AFCE01000031">
    <property type="protein sequence ID" value="EGL84197.1"/>
    <property type="molecule type" value="Genomic_DNA"/>
</dbReference>
<dbReference type="Pfam" id="PF07681">
    <property type="entry name" value="DoxX"/>
    <property type="match status" value="1"/>
</dbReference>